<protein>
    <recommendedName>
        <fullName evidence="7">Cystathionine gamma-synthase</fullName>
    </recommendedName>
</protein>
<reference evidence="5" key="1">
    <citation type="journal article" date="2021" name="Open Biol.">
        <title>Shared evolutionary footprints suggest mitochondrial oxidative damage underlies multiple complex I losses in fungi.</title>
        <authorList>
            <person name="Schikora-Tamarit M.A."/>
            <person name="Marcet-Houben M."/>
            <person name="Nosek J."/>
            <person name="Gabaldon T."/>
        </authorList>
    </citation>
    <scope>NUCLEOTIDE SEQUENCE</scope>
    <source>
        <strain evidence="5">CBS2887</strain>
    </source>
</reference>
<evidence type="ECO:0000256" key="3">
    <source>
        <dbReference type="PIRSR" id="PIRSR001434-2"/>
    </source>
</evidence>
<reference evidence="5" key="2">
    <citation type="submission" date="2021-01" db="EMBL/GenBank/DDBJ databases">
        <authorList>
            <person name="Schikora-Tamarit M.A."/>
        </authorList>
    </citation>
    <scope>NUCLEOTIDE SEQUENCE</scope>
    <source>
        <strain evidence="5">CBS2887</strain>
    </source>
</reference>
<proteinExistence type="inferred from homology"/>
<dbReference type="FunFam" id="3.40.640.10:FF:000072">
    <property type="entry name" value="Putative cystathionine beta-lyase"/>
    <property type="match status" value="1"/>
</dbReference>
<dbReference type="InterPro" id="IPR015424">
    <property type="entry name" value="PyrdxlP-dep_Trfase"/>
</dbReference>
<evidence type="ECO:0000256" key="4">
    <source>
        <dbReference type="RuleBase" id="RU362118"/>
    </source>
</evidence>
<dbReference type="PANTHER" id="PTHR11808">
    <property type="entry name" value="TRANS-SULFURATION ENZYME FAMILY MEMBER"/>
    <property type="match status" value="1"/>
</dbReference>
<dbReference type="Pfam" id="PF01053">
    <property type="entry name" value="Cys_Met_Meta_PP"/>
    <property type="match status" value="1"/>
</dbReference>
<dbReference type="InterPro" id="IPR054542">
    <property type="entry name" value="Cys_met_metab_PP"/>
</dbReference>
<dbReference type="Gene3D" id="3.90.1150.10">
    <property type="entry name" value="Aspartate Aminotransferase, domain 1"/>
    <property type="match status" value="1"/>
</dbReference>
<sequence length="378" mass="42115">MTRFSTKLVHSDDPLNRVPDVVSPINVATTFRYPTDPNELHAVADLPDGRYPEDQLIYSRLAHPNGEKVEAIFDSILGQPSVIYSSGLAAFYALITKFNPKRVAIGPCYHGCKKILDIHTRNFGLVQLSYSEEDLDKLQAGDLIHIETPVNPLGTSKDIKWFAEKAHSKGALLSVDSTFAPVPLQDPFLFGADIVLHSATKYFGGHSDLLAGVLAVKSGEEIKKDLIDDRMYLGTNIGNFEAYLLLRSLRSYDLRILKQSSSAEKVVKFLDSNKDRFKVLQKITHSSLQQEPFVKEQLPNGFGAVFSIFVDSKETAKYLPSKLKYFHHATSLGGVESLIEWRAVTDPYADKSLLRVSIGTEDPQDLIEDLEQALLSFN</sequence>
<dbReference type="OrthoDB" id="3512640at2759"/>
<dbReference type="GO" id="GO:0019346">
    <property type="term" value="P:transsulfuration"/>
    <property type="evidence" value="ECO:0007669"/>
    <property type="project" value="InterPro"/>
</dbReference>
<dbReference type="InterPro" id="IPR015422">
    <property type="entry name" value="PyrdxlP-dep_Trfase_small"/>
</dbReference>
<accession>A0A9P8TNH1</accession>
<evidence type="ECO:0000313" key="5">
    <source>
        <dbReference type="EMBL" id="KAH3685175.1"/>
    </source>
</evidence>
<dbReference type="PROSITE" id="PS00868">
    <property type="entry name" value="CYS_MET_METAB_PP"/>
    <property type="match status" value="1"/>
</dbReference>
<dbReference type="GO" id="GO:0005737">
    <property type="term" value="C:cytoplasm"/>
    <property type="evidence" value="ECO:0007669"/>
    <property type="project" value="TreeGrafter"/>
</dbReference>
<dbReference type="InterPro" id="IPR015421">
    <property type="entry name" value="PyrdxlP-dep_Trfase_major"/>
</dbReference>
<name>A0A9P8TNH1_WICPI</name>
<dbReference type="Gene3D" id="3.40.640.10">
    <property type="entry name" value="Type I PLP-dependent aspartate aminotransferase-like (Major domain)"/>
    <property type="match status" value="1"/>
</dbReference>
<dbReference type="EMBL" id="JAEUBG010002103">
    <property type="protein sequence ID" value="KAH3685175.1"/>
    <property type="molecule type" value="Genomic_DNA"/>
</dbReference>
<keyword evidence="6" id="KW-1185">Reference proteome</keyword>
<gene>
    <name evidence="5" type="ORF">WICPIJ_003836</name>
</gene>
<dbReference type="GO" id="GO:0030170">
    <property type="term" value="F:pyridoxal phosphate binding"/>
    <property type="evidence" value="ECO:0007669"/>
    <property type="project" value="InterPro"/>
</dbReference>
<dbReference type="FunFam" id="3.90.1150.10:FF:000066">
    <property type="entry name" value="Putative cystathionine beta-lyase"/>
    <property type="match status" value="1"/>
</dbReference>
<dbReference type="GO" id="GO:0016846">
    <property type="term" value="F:carbon-sulfur lyase activity"/>
    <property type="evidence" value="ECO:0007669"/>
    <property type="project" value="TreeGrafter"/>
</dbReference>
<dbReference type="InterPro" id="IPR000277">
    <property type="entry name" value="Cys/Met-Metab_PyrdxlP-dep_enz"/>
</dbReference>
<comment type="caution">
    <text evidence="5">The sequence shown here is derived from an EMBL/GenBank/DDBJ whole genome shotgun (WGS) entry which is preliminary data.</text>
</comment>
<keyword evidence="2 3" id="KW-0663">Pyridoxal phosphate</keyword>
<dbReference type="SUPFAM" id="SSF53383">
    <property type="entry name" value="PLP-dependent transferases"/>
    <property type="match status" value="1"/>
</dbReference>
<dbReference type="AlphaFoldDB" id="A0A9P8TNH1"/>
<dbReference type="PANTHER" id="PTHR11808:SF35">
    <property type="entry name" value="CYSTATHIONINE GAMMA-SYNTHASE (AFU_ORTHOLOGUE AFUA_7G01590)"/>
    <property type="match status" value="1"/>
</dbReference>
<dbReference type="Proteomes" id="UP000774326">
    <property type="component" value="Unassembled WGS sequence"/>
</dbReference>
<evidence type="ECO:0008006" key="7">
    <source>
        <dbReference type="Google" id="ProtNLM"/>
    </source>
</evidence>
<evidence type="ECO:0000313" key="6">
    <source>
        <dbReference type="Proteomes" id="UP000774326"/>
    </source>
</evidence>
<comment type="cofactor">
    <cofactor evidence="1 4">
        <name>pyridoxal 5'-phosphate</name>
        <dbReference type="ChEBI" id="CHEBI:597326"/>
    </cofactor>
</comment>
<feature type="modified residue" description="N6-(pyridoxal phosphate)lysine" evidence="3">
    <location>
        <position position="201"/>
    </location>
</feature>
<evidence type="ECO:0000256" key="2">
    <source>
        <dbReference type="ARBA" id="ARBA00022898"/>
    </source>
</evidence>
<organism evidence="5 6">
    <name type="scientific">Wickerhamomyces pijperi</name>
    <name type="common">Yeast</name>
    <name type="synonym">Pichia pijperi</name>
    <dbReference type="NCBI Taxonomy" id="599730"/>
    <lineage>
        <taxon>Eukaryota</taxon>
        <taxon>Fungi</taxon>
        <taxon>Dikarya</taxon>
        <taxon>Ascomycota</taxon>
        <taxon>Saccharomycotina</taxon>
        <taxon>Saccharomycetes</taxon>
        <taxon>Phaffomycetales</taxon>
        <taxon>Wickerhamomycetaceae</taxon>
        <taxon>Wickerhamomyces</taxon>
    </lineage>
</organism>
<evidence type="ECO:0000256" key="1">
    <source>
        <dbReference type="ARBA" id="ARBA00001933"/>
    </source>
</evidence>
<dbReference type="PIRSF" id="PIRSF001434">
    <property type="entry name" value="CGS"/>
    <property type="match status" value="1"/>
</dbReference>
<comment type="similarity">
    <text evidence="4">Belongs to the trans-sulfuration enzymes family.</text>
</comment>